<keyword evidence="3" id="KW-1185">Reference proteome</keyword>
<accession>A0ABX4I3P5</accession>
<keyword evidence="1" id="KW-0812">Transmembrane</keyword>
<evidence type="ECO:0000313" key="2">
    <source>
        <dbReference type="EMBL" id="PCO07049.1"/>
    </source>
</evidence>
<evidence type="ECO:0000313" key="3">
    <source>
        <dbReference type="Proteomes" id="UP000218427"/>
    </source>
</evidence>
<feature type="transmembrane region" description="Helical" evidence="1">
    <location>
        <begin position="48"/>
        <end position="68"/>
    </location>
</feature>
<dbReference type="EMBL" id="LRFG02000001">
    <property type="protein sequence ID" value="PCO07049.1"/>
    <property type="molecule type" value="Genomic_DNA"/>
</dbReference>
<dbReference type="Proteomes" id="UP000218427">
    <property type="component" value="Unassembled WGS sequence"/>
</dbReference>
<evidence type="ECO:0000256" key="1">
    <source>
        <dbReference type="SAM" id="Phobius"/>
    </source>
</evidence>
<protein>
    <submittedName>
        <fullName evidence="2">DUF3429 domain-containing protein</fullName>
    </submittedName>
</protein>
<reference evidence="2" key="1">
    <citation type="submission" date="2017-08" db="EMBL/GenBank/DDBJ databases">
        <title>Microbulbifer marisrubri sp. nov., a halophilic alphaproteobacterium isolated from marine sediment of the Yellow Sea, China.</title>
        <authorList>
            <person name="Zhang G."/>
            <person name="Xiong Q."/>
        </authorList>
    </citation>
    <scope>NUCLEOTIDE SEQUENCE [LARGE SCALE GENOMIC DNA]</scope>
    <source>
        <strain evidence="2">WRN-8</strain>
    </source>
</reference>
<proteinExistence type="predicted"/>
<keyword evidence="1" id="KW-0472">Membrane</keyword>
<dbReference type="RefSeq" id="WP_067081651.1">
    <property type="nucleotide sequence ID" value="NZ_LRFG02000001.1"/>
</dbReference>
<feature type="transmembrane region" description="Helical" evidence="1">
    <location>
        <begin position="20"/>
        <end position="36"/>
    </location>
</feature>
<organism evidence="2 3">
    <name type="scientific">Microbulbifer flavimaris</name>
    <dbReference type="NCBI Taxonomy" id="1781068"/>
    <lineage>
        <taxon>Bacteria</taxon>
        <taxon>Pseudomonadati</taxon>
        <taxon>Pseudomonadota</taxon>
        <taxon>Gammaproteobacteria</taxon>
        <taxon>Cellvibrionales</taxon>
        <taxon>Microbulbiferaceae</taxon>
        <taxon>Microbulbifer</taxon>
    </lineage>
</organism>
<keyword evidence="1" id="KW-1133">Transmembrane helix</keyword>
<feature type="transmembrane region" description="Helical" evidence="1">
    <location>
        <begin position="139"/>
        <end position="157"/>
    </location>
</feature>
<dbReference type="InterPro" id="IPR021836">
    <property type="entry name" value="DUF3429"/>
</dbReference>
<sequence length="162" mass="17901">MKDSLDTPSPTEPTPLFDGLAYAGVLPFVVGIWMVWQGTVVLGIDGRLLFAGYSACILSFLGGIWWAGALNRPDHPRRLGLTLQSNGVALVAWLGLLVSTVSLWGLLLLAAGFAYVRWEEARLNPNARRLRHYFRTRSRVSYLVIGCHLVMLVLLLWRAPGA</sequence>
<gene>
    <name evidence="2" type="ORF">AWR36_004775</name>
</gene>
<comment type="caution">
    <text evidence="2">The sequence shown here is derived from an EMBL/GenBank/DDBJ whole genome shotgun (WGS) entry which is preliminary data.</text>
</comment>
<name>A0ABX4I3P5_9GAMM</name>
<feature type="transmembrane region" description="Helical" evidence="1">
    <location>
        <begin position="88"/>
        <end position="118"/>
    </location>
</feature>
<dbReference type="Pfam" id="PF11911">
    <property type="entry name" value="DUF3429"/>
    <property type="match status" value="1"/>
</dbReference>